<dbReference type="VEuPathDB" id="AmoebaDB:ACA1_330420"/>
<dbReference type="Pfam" id="PF06079">
    <property type="entry name" value="Apyrase"/>
    <property type="match status" value="1"/>
</dbReference>
<dbReference type="OMA" id="RDEHMGC"/>
<keyword evidence="4 6" id="KW-0106">Calcium</keyword>
<keyword evidence="7" id="KW-1133">Transmembrane helix</keyword>
<dbReference type="GO" id="GO:0030166">
    <property type="term" value="P:proteoglycan biosynthetic process"/>
    <property type="evidence" value="ECO:0007669"/>
    <property type="project" value="TreeGrafter"/>
</dbReference>
<keyword evidence="2 6" id="KW-0479">Metal-binding</keyword>
<evidence type="ECO:0000256" key="7">
    <source>
        <dbReference type="SAM" id="Phobius"/>
    </source>
</evidence>
<keyword evidence="9" id="KW-1185">Reference proteome</keyword>
<dbReference type="GO" id="GO:0045134">
    <property type="term" value="F:UDP phosphatase activity"/>
    <property type="evidence" value="ECO:0007669"/>
    <property type="project" value="TreeGrafter"/>
</dbReference>
<dbReference type="PANTHER" id="PTHR13023:SF3">
    <property type="entry name" value="SOLUBLE CALCIUM-ACTIVATED NUCLEOTIDASE 1"/>
    <property type="match status" value="1"/>
</dbReference>
<dbReference type="RefSeq" id="XP_004334491.1">
    <property type="nucleotide sequence ID" value="XM_004334443.1"/>
</dbReference>
<dbReference type="EMBL" id="KB008114">
    <property type="protein sequence ID" value="ELR12478.1"/>
    <property type="molecule type" value="Genomic_DNA"/>
</dbReference>
<name>L8GI98_ACACF</name>
<dbReference type="SUPFAM" id="SSF101887">
    <property type="entry name" value="Apyrase"/>
    <property type="match status" value="1"/>
</dbReference>
<proteinExistence type="inferred from homology"/>
<keyword evidence="3" id="KW-0378">Hydrolase</keyword>
<keyword evidence="7" id="KW-0472">Membrane</keyword>
<dbReference type="GO" id="GO:0005509">
    <property type="term" value="F:calcium ion binding"/>
    <property type="evidence" value="ECO:0007669"/>
    <property type="project" value="InterPro"/>
</dbReference>
<dbReference type="InterPro" id="IPR009283">
    <property type="entry name" value="Apyrase"/>
</dbReference>
<dbReference type="FunFam" id="2.120.10.100:FF:000001">
    <property type="entry name" value="Soluble calcium-activated nucleotidase 1"/>
    <property type="match status" value="1"/>
</dbReference>
<sequence>MGPFSQLHSRHKQVVVGLVVVFLFVGALLYFNPAVLTDGTGASPHSRGLKDSPLEAHLRYPLQQAYHKYKPSSTHYSITIVADMDKASKTDDKKWRSTLKSGTLTRNPETKKYTIAWDSEMDVTSVFNDGSRGMELSELAYFNEQLLTFDDRTGIVYFVEGEKVIPKHILMDGNGHIDKGLKIEWATVKDSHLYVGSTGKEWTTGKGEFVNNNPQWIAKIDAEGRIERIDWGQHYTALRKETNTLFPGYLLHEGIRWNAALRRWFFLPRRVSTDPYDEALDESRGSDTVISMNEQFADIRISHVGVNEPTHGFSTFQFVPFREHEVVALKTEEHQDKISTYIMVFDLEGRVLLEETLVGNVKFEGIEFL</sequence>
<dbReference type="AlphaFoldDB" id="L8GI98"/>
<protein>
    <submittedName>
        <fullName evidence="8">Ca2+dependent endoplasmic reticulum nucleoside diphosphatase isoform 3, putative</fullName>
    </submittedName>
</protein>
<organism evidence="8 9">
    <name type="scientific">Acanthamoeba castellanii (strain ATCC 30010 / Neff)</name>
    <dbReference type="NCBI Taxonomy" id="1257118"/>
    <lineage>
        <taxon>Eukaryota</taxon>
        <taxon>Amoebozoa</taxon>
        <taxon>Discosea</taxon>
        <taxon>Longamoebia</taxon>
        <taxon>Centramoebida</taxon>
        <taxon>Acanthamoebidae</taxon>
        <taxon>Acanthamoeba</taxon>
    </lineage>
</organism>
<evidence type="ECO:0000256" key="6">
    <source>
        <dbReference type="PIRSR" id="PIRSR609283-1"/>
    </source>
</evidence>
<comment type="cofactor">
    <cofactor evidence="1 6">
        <name>Ca(2+)</name>
        <dbReference type="ChEBI" id="CHEBI:29108"/>
    </cofactor>
</comment>
<keyword evidence="7" id="KW-0812">Transmembrane</keyword>
<dbReference type="OrthoDB" id="25028at2759"/>
<dbReference type="Proteomes" id="UP000011083">
    <property type="component" value="Unassembled WGS sequence"/>
</dbReference>
<dbReference type="PANTHER" id="PTHR13023">
    <property type="entry name" value="APYRASE"/>
    <property type="match status" value="1"/>
</dbReference>
<feature type="binding site" evidence="6">
    <location>
        <position position="314"/>
    </location>
    <ligand>
        <name>Ca(2+)</name>
        <dbReference type="ChEBI" id="CHEBI:29108"/>
    </ligand>
</feature>
<gene>
    <name evidence="8" type="ORF">ACA1_330420</name>
</gene>
<dbReference type="GO" id="GO:0004382">
    <property type="term" value="F:GDP phosphatase activity"/>
    <property type="evidence" value="ECO:0007669"/>
    <property type="project" value="TreeGrafter"/>
</dbReference>
<feature type="binding site" evidence="6">
    <location>
        <position position="253"/>
    </location>
    <ligand>
        <name>Ca(2+)</name>
        <dbReference type="ChEBI" id="CHEBI:29108"/>
    </ligand>
</feature>
<accession>L8GI98</accession>
<dbReference type="KEGG" id="acan:ACA1_330420"/>
<dbReference type="GeneID" id="14912985"/>
<evidence type="ECO:0000256" key="2">
    <source>
        <dbReference type="ARBA" id="ARBA00022723"/>
    </source>
</evidence>
<feature type="binding site" evidence="6">
    <location>
        <position position="137"/>
    </location>
    <ligand>
        <name>Ca(2+)</name>
        <dbReference type="ChEBI" id="CHEBI:29108"/>
    </ligand>
</feature>
<feature type="binding site" evidence="6">
    <location>
        <position position="138"/>
    </location>
    <ligand>
        <name>Ca(2+)</name>
        <dbReference type="ChEBI" id="CHEBI:29108"/>
    </ligand>
</feature>
<comment type="similarity">
    <text evidence="5">Belongs to the apyrase family.</text>
</comment>
<dbReference type="STRING" id="1257118.L8GI98"/>
<feature type="binding site" evidence="6">
    <location>
        <position position="364"/>
    </location>
    <ligand>
        <name>Ca(2+)</name>
        <dbReference type="ChEBI" id="CHEBI:29108"/>
    </ligand>
</feature>
<evidence type="ECO:0000256" key="4">
    <source>
        <dbReference type="ARBA" id="ARBA00022837"/>
    </source>
</evidence>
<evidence type="ECO:0000313" key="8">
    <source>
        <dbReference type="EMBL" id="ELR12478.1"/>
    </source>
</evidence>
<reference evidence="8 9" key="1">
    <citation type="journal article" date="2013" name="Genome Biol.">
        <title>Genome of Acanthamoeba castellanii highlights extensive lateral gene transfer and early evolution of tyrosine kinase signaling.</title>
        <authorList>
            <person name="Clarke M."/>
            <person name="Lohan A.J."/>
            <person name="Liu B."/>
            <person name="Lagkouvardos I."/>
            <person name="Roy S."/>
            <person name="Zafar N."/>
            <person name="Bertelli C."/>
            <person name="Schilde C."/>
            <person name="Kianianmomeni A."/>
            <person name="Burglin T.R."/>
            <person name="Frech C."/>
            <person name="Turcotte B."/>
            <person name="Kopec K.O."/>
            <person name="Synnott J.M."/>
            <person name="Choo C."/>
            <person name="Paponov I."/>
            <person name="Finkler A."/>
            <person name="Soon Heng Tan C."/>
            <person name="Hutchins A.P."/>
            <person name="Weinmeier T."/>
            <person name="Rattei T."/>
            <person name="Chu J.S."/>
            <person name="Gimenez G."/>
            <person name="Irimia M."/>
            <person name="Rigden D.J."/>
            <person name="Fitzpatrick D.A."/>
            <person name="Lorenzo-Morales J."/>
            <person name="Bateman A."/>
            <person name="Chiu C.H."/>
            <person name="Tang P."/>
            <person name="Hegemann P."/>
            <person name="Fromm H."/>
            <person name="Raoult D."/>
            <person name="Greub G."/>
            <person name="Miranda-Saavedra D."/>
            <person name="Chen N."/>
            <person name="Nash P."/>
            <person name="Ginger M.L."/>
            <person name="Horn M."/>
            <person name="Schaap P."/>
            <person name="Caler L."/>
            <person name="Loftus B."/>
        </authorList>
    </citation>
    <scope>NUCLEOTIDE SEQUENCE [LARGE SCALE GENOMIC DNA]</scope>
    <source>
        <strain evidence="8 9">Neff</strain>
    </source>
</reference>
<dbReference type="InterPro" id="IPR036258">
    <property type="entry name" value="Apyrase_sf"/>
</dbReference>
<evidence type="ECO:0000256" key="5">
    <source>
        <dbReference type="ARBA" id="ARBA00025738"/>
    </source>
</evidence>
<evidence type="ECO:0000313" key="9">
    <source>
        <dbReference type="Proteomes" id="UP000011083"/>
    </source>
</evidence>
<feature type="binding site" evidence="6">
    <location>
        <position position="184"/>
    </location>
    <ligand>
        <name>Ca(2+)</name>
        <dbReference type="ChEBI" id="CHEBI:29108"/>
    </ligand>
</feature>
<dbReference type="Gene3D" id="2.120.10.100">
    <property type="entry name" value="Apyrase"/>
    <property type="match status" value="1"/>
</dbReference>
<evidence type="ECO:0000256" key="1">
    <source>
        <dbReference type="ARBA" id="ARBA00001913"/>
    </source>
</evidence>
<evidence type="ECO:0000256" key="3">
    <source>
        <dbReference type="ARBA" id="ARBA00022801"/>
    </source>
</evidence>
<feature type="transmembrane region" description="Helical" evidence="7">
    <location>
        <begin position="12"/>
        <end position="31"/>
    </location>
</feature>